<evidence type="ECO:0000259" key="18">
    <source>
        <dbReference type="SMART" id="SM00900"/>
    </source>
</evidence>
<dbReference type="GO" id="GO:0006814">
    <property type="term" value="P:sodium ion transport"/>
    <property type="evidence" value="ECO:0007669"/>
    <property type="project" value="UniProtKB-UniRule"/>
</dbReference>
<keyword evidence="3" id="KW-0997">Cell inner membrane</keyword>
<comment type="subcellular location">
    <subcellularLocation>
        <location evidence="16">Cell membrane</location>
        <topology evidence="16">Single-pass membrane protein</topology>
    </subcellularLocation>
</comment>
<comment type="similarity">
    <text evidence="16 17">Belongs to the NqrC family.</text>
</comment>
<dbReference type="NCBIfam" id="TIGR01938">
    <property type="entry name" value="nqrC"/>
    <property type="match status" value="1"/>
</dbReference>
<comment type="caution">
    <text evidence="19">The sequence shown here is derived from an EMBL/GenBank/DDBJ whole genome shotgun (WGS) entry which is preliminary data.</text>
</comment>
<protein>
    <recommendedName>
        <fullName evidence="16 17">Na(+)-translocating NADH-quinone reductase subunit C</fullName>
        <shortName evidence="16 17">Na(+)-NQR subunit C</shortName>
        <shortName evidence="16 17">Na(+)-translocating NQR subunit C</shortName>
        <ecNumber evidence="16 17">7.2.1.1</ecNumber>
    </recommendedName>
    <alternativeName>
        <fullName evidence="16 17">NQR complex subunit C</fullName>
    </alternativeName>
    <alternativeName>
        <fullName evidence="16 17">NQR-1 subunit C</fullName>
    </alternativeName>
</protein>
<evidence type="ECO:0000256" key="12">
    <source>
        <dbReference type="ARBA" id="ARBA00023065"/>
    </source>
</evidence>
<keyword evidence="5 16" id="KW-0285">Flavoprotein</keyword>
<dbReference type="GO" id="GO:0016655">
    <property type="term" value="F:oxidoreductase activity, acting on NAD(P)H, quinone or similar compound as acceptor"/>
    <property type="evidence" value="ECO:0007669"/>
    <property type="project" value="UniProtKB-UniRule"/>
</dbReference>
<evidence type="ECO:0000256" key="7">
    <source>
        <dbReference type="ARBA" id="ARBA00022692"/>
    </source>
</evidence>
<comment type="function">
    <text evidence="16">NQR complex catalyzes the reduction of ubiquinone-1 to ubiquinol by two successive reactions, coupled with the transport of Na(+) ions from the cytoplasm to the periplasm. NqrA to NqrE are probably involved in the second step, the conversion of ubisemiquinone to ubiquinol.</text>
</comment>
<keyword evidence="10 16" id="KW-0520">NAD</keyword>
<keyword evidence="13 16" id="KW-0830">Ubiquinone</keyword>
<sequence length="264" mass="28264">MRRDSVAGTILVAAVLCVVCSVIVSGTAVGLKSLQQANAKLDKQRNVLAAAGLLKPGDTAADVQATFDKNFEKQFVNLETGEIVSAEQLKEAGVAEPATYDPAEVRDNPQLNRTVEGLPGITRTEKYADVYLVKSDDKTLEGVVLPIYGKGLWSTMYGFLALDADLTTAKGITFYQHGETPGLGGEVDNPNWKDQWPGKKVRDDAGDVLIEVVKGQASGDSEVDGLSGATITTNGVNHFVRFWLGDQGFGPYLKNLESKEKSNG</sequence>
<comment type="catalytic activity">
    <reaction evidence="16 17">
        <text>a ubiquinone + n Na(+)(in) + NADH + H(+) = a ubiquinol + n Na(+)(out) + NAD(+)</text>
        <dbReference type="Rhea" id="RHEA:47748"/>
        <dbReference type="Rhea" id="RHEA-COMP:9565"/>
        <dbReference type="Rhea" id="RHEA-COMP:9566"/>
        <dbReference type="ChEBI" id="CHEBI:15378"/>
        <dbReference type="ChEBI" id="CHEBI:16389"/>
        <dbReference type="ChEBI" id="CHEBI:17976"/>
        <dbReference type="ChEBI" id="CHEBI:29101"/>
        <dbReference type="ChEBI" id="CHEBI:57540"/>
        <dbReference type="ChEBI" id="CHEBI:57945"/>
        <dbReference type="EC" id="7.2.1.1"/>
    </reaction>
</comment>
<keyword evidence="14 16" id="KW-0472">Membrane</keyword>
<evidence type="ECO:0000256" key="13">
    <source>
        <dbReference type="ARBA" id="ARBA00023075"/>
    </source>
</evidence>
<keyword evidence="12 16" id="KW-0406">Ion transport</keyword>
<dbReference type="PANTHER" id="PTHR37838">
    <property type="entry name" value="NA(+)-TRANSLOCATING NADH-QUINONE REDUCTASE SUBUNIT C"/>
    <property type="match status" value="1"/>
</dbReference>
<dbReference type="AlphaFoldDB" id="A0A7V8V7L7"/>
<dbReference type="EMBL" id="JABRWO010000009">
    <property type="protein sequence ID" value="MBA2116169.1"/>
    <property type="molecule type" value="Genomic_DNA"/>
</dbReference>
<keyword evidence="11 16" id="KW-0915">Sodium</keyword>
<organism evidence="19 20">
    <name type="scientific">Bremerella alba</name>
    <dbReference type="NCBI Taxonomy" id="980252"/>
    <lineage>
        <taxon>Bacteria</taxon>
        <taxon>Pseudomonadati</taxon>
        <taxon>Planctomycetota</taxon>
        <taxon>Planctomycetia</taxon>
        <taxon>Pirellulales</taxon>
        <taxon>Pirellulaceae</taxon>
        <taxon>Bremerella</taxon>
    </lineage>
</organism>
<dbReference type="GO" id="GO:0005886">
    <property type="term" value="C:plasma membrane"/>
    <property type="evidence" value="ECO:0007669"/>
    <property type="project" value="UniProtKB-SubCell"/>
</dbReference>
<dbReference type="HAMAP" id="MF_00427">
    <property type="entry name" value="NqrC"/>
    <property type="match status" value="1"/>
</dbReference>
<dbReference type="RefSeq" id="WP_207397591.1">
    <property type="nucleotide sequence ID" value="NZ_JABRWO010000009.1"/>
</dbReference>
<keyword evidence="8 16" id="KW-1278">Translocase</keyword>
<keyword evidence="2 16" id="KW-1003">Cell membrane</keyword>
<dbReference type="PANTHER" id="PTHR37838:SF1">
    <property type="entry name" value="NA(+)-TRANSLOCATING NADH-QUINONE REDUCTASE SUBUNIT C"/>
    <property type="match status" value="1"/>
</dbReference>
<keyword evidence="4 16" id="KW-0597">Phosphoprotein</keyword>
<keyword evidence="1 16" id="KW-0813">Transport</keyword>
<dbReference type="Proteomes" id="UP000551616">
    <property type="component" value="Unassembled WGS sequence"/>
</dbReference>
<dbReference type="GO" id="GO:0010181">
    <property type="term" value="F:FMN binding"/>
    <property type="evidence" value="ECO:0007669"/>
    <property type="project" value="UniProtKB-UniRule"/>
</dbReference>
<keyword evidence="9 16" id="KW-1133">Transmembrane helix</keyword>
<name>A0A7V8V7L7_9BACT</name>
<evidence type="ECO:0000256" key="4">
    <source>
        <dbReference type="ARBA" id="ARBA00022553"/>
    </source>
</evidence>
<feature type="domain" description="FMN-binding" evidence="18">
    <location>
        <begin position="151"/>
        <end position="247"/>
    </location>
</feature>
<dbReference type="EC" id="7.2.1.1" evidence="16 17"/>
<keyword evidence="6 16" id="KW-0288">FMN</keyword>
<evidence type="ECO:0000256" key="8">
    <source>
        <dbReference type="ARBA" id="ARBA00022967"/>
    </source>
</evidence>
<evidence type="ECO:0000256" key="1">
    <source>
        <dbReference type="ARBA" id="ARBA00022448"/>
    </source>
</evidence>
<evidence type="ECO:0000256" key="9">
    <source>
        <dbReference type="ARBA" id="ARBA00022989"/>
    </source>
</evidence>
<evidence type="ECO:0000256" key="15">
    <source>
        <dbReference type="ARBA" id="ARBA00023201"/>
    </source>
</evidence>
<evidence type="ECO:0000256" key="6">
    <source>
        <dbReference type="ARBA" id="ARBA00022643"/>
    </source>
</evidence>
<gene>
    <name evidence="16 19" type="primary">nqrC</name>
    <name evidence="19" type="ORF">HOV93_33580</name>
</gene>
<dbReference type="SMART" id="SM00900">
    <property type="entry name" value="FMN_bind"/>
    <property type="match status" value="1"/>
</dbReference>
<comment type="caution">
    <text evidence="16">Lacks conserved residue(s) required for the propagation of feature annotation.</text>
</comment>
<accession>A0A7V8V7L7</accession>
<dbReference type="InterPro" id="IPR010204">
    <property type="entry name" value="NqrC"/>
</dbReference>
<reference evidence="19 20" key="1">
    <citation type="submission" date="2020-05" db="EMBL/GenBank/DDBJ databases">
        <title>Bremerella alba sp. nov., a novel planctomycete isolated from the surface of the macroalga Fucus spiralis.</title>
        <authorList>
            <person name="Godinho O."/>
            <person name="Botelho R."/>
            <person name="Albuquerque L."/>
            <person name="Wiegand S."/>
            <person name="Da Costa M.S."/>
            <person name="Lobo-Da-Cunha A."/>
            <person name="Jogler C."/>
            <person name="Lage O.M."/>
        </authorList>
    </citation>
    <scope>NUCLEOTIDE SEQUENCE [LARGE SCALE GENOMIC DNA]</scope>
    <source>
        <strain evidence="19 20">FF15</strain>
    </source>
</reference>
<dbReference type="Pfam" id="PF04205">
    <property type="entry name" value="FMN_bind"/>
    <property type="match status" value="1"/>
</dbReference>
<evidence type="ECO:0000256" key="16">
    <source>
        <dbReference type="HAMAP-Rule" id="MF_00427"/>
    </source>
</evidence>
<evidence type="ECO:0000256" key="5">
    <source>
        <dbReference type="ARBA" id="ARBA00022630"/>
    </source>
</evidence>
<dbReference type="InterPro" id="IPR007329">
    <property type="entry name" value="FMN-bd"/>
</dbReference>
<dbReference type="NCBIfam" id="NF003749">
    <property type="entry name" value="PRK05346.1-5"/>
    <property type="match status" value="1"/>
</dbReference>
<evidence type="ECO:0000313" key="20">
    <source>
        <dbReference type="Proteomes" id="UP000551616"/>
    </source>
</evidence>
<keyword evidence="20" id="KW-1185">Reference proteome</keyword>
<keyword evidence="7 16" id="KW-0812">Transmembrane</keyword>
<keyword evidence="15 16" id="KW-0739">Sodium transport</keyword>
<evidence type="ECO:0000256" key="14">
    <source>
        <dbReference type="ARBA" id="ARBA00023136"/>
    </source>
</evidence>
<evidence type="ECO:0000256" key="3">
    <source>
        <dbReference type="ARBA" id="ARBA00022519"/>
    </source>
</evidence>
<comment type="subunit">
    <text evidence="16 17">Composed of six subunits; NqrA, NqrB, NqrC, NqrD, NqrE and NqrF.</text>
</comment>
<evidence type="ECO:0000256" key="2">
    <source>
        <dbReference type="ARBA" id="ARBA00022475"/>
    </source>
</evidence>
<evidence type="ECO:0000256" key="11">
    <source>
        <dbReference type="ARBA" id="ARBA00023053"/>
    </source>
</evidence>
<proteinExistence type="inferred from homology"/>
<dbReference type="PIRSF" id="PIRSF009437">
    <property type="entry name" value="NQR-1_subunit_C"/>
    <property type="match status" value="1"/>
</dbReference>
<evidence type="ECO:0000256" key="10">
    <source>
        <dbReference type="ARBA" id="ARBA00023027"/>
    </source>
</evidence>
<evidence type="ECO:0000256" key="17">
    <source>
        <dbReference type="PIRNR" id="PIRNR009437"/>
    </source>
</evidence>
<comment type="cofactor">
    <cofactor evidence="16 17">
        <name>FMN</name>
        <dbReference type="ChEBI" id="CHEBI:58210"/>
    </cofactor>
</comment>
<feature type="modified residue" description="FMN phosphoryl threonine" evidence="16">
    <location>
        <position position="230"/>
    </location>
</feature>
<evidence type="ECO:0000313" key="19">
    <source>
        <dbReference type="EMBL" id="MBA2116169.1"/>
    </source>
</evidence>